<dbReference type="eggNOG" id="ENOG502S5JB">
    <property type="taxonomic scope" value="Eukaryota"/>
</dbReference>
<protein>
    <recommendedName>
        <fullName evidence="1">DUF7495 domain-containing protein</fullName>
    </recommendedName>
</protein>
<evidence type="ECO:0000259" key="1">
    <source>
        <dbReference type="Pfam" id="PF24325"/>
    </source>
</evidence>
<reference evidence="2 3" key="1">
    <citation type="journal article" date="2012" name="Genome Biol.">
        <title>Genome and low-iron response of an oceanic diatom adapted to chronic iron limitation.</title>
        <authorList>
            <person name="Lommer M."/>
            <person name="Specht M."/>
            <person name="Roy A.S."/>
            <person name="Kraemer L."/>
            <person name="Andreson R."/>
            <person name="Gutowska M.A."/>
            <person name="Wolf J."/>
            <person name="Bergner S.V."/>
            <person name="Schilhabel M.B."/>
            <person name="Klostermeier U.C."/>
            <person name="Beiko R.G."/>
            <person name="Rosenstiel P."/>
            <person name="Hippler M."/>
            <person name="Laroche J."/>
        </authorList>
    </citation>
    <scope>NUCLEOTIDE SEQUENCE [LARGE SCALE GENOMIC DNA]</scope>
    <source>
        <strain evidence="2 3">CCMP1005</strain>
    </source>
</reference>
<keyword evidence="3" id="KW-1185">Reference proteome</keyword>
<sequence>MRGRRRRLTSKQLFLLGQIIIIVAYVAAGRRLQTTIREPSERSINQIHKLSNATEDRNAVTKFFRGGAAIDLMSSENQYGVPESVSAVSVVPFDGPLLFDRAAGWNGITHEEGQVFCTDQGSRHICPWNTYCQINQNLSMNLGILPDNTTSWAPTSMGQPVWVSLGGACRVNGVLDESEIANIDYIMCCHDGEDDVTVRSDLIDTDDEWNCKEKCDITGSTASITQKFCVARCKTKHHAEEVANVNEFLRKLFHPIVDVLTDLAQTPSEQLRNLLEGSDGENDPFQLQALEQGECPFPQNASIDWLPERPIMSRTAAQWFQNPQPSSSSSSSVVVYYEHLSKAGGTSFCKLAQSNMAEKEVPSRYCMPSEPRMLDARVGSWTEQKLLDYVQNHPHRLVSNEWEPFNHAFLERFQPTQQQKYNNNDLILLFVTSIRHPINRLLSAYKFWGILHNWDETKPSFDLWLHSYANRSNKWKIRSTDINANVGNFNFATWKFSGGKLPISDRQLHAQIFLSESTEVDFEAQTEDIWKEPFQTAIRTLARFDLAIPMEYLSDHTAPLTNLLGWTNFEKSHVVPSGNVTNNEATKELSPLQYAKLWDANKLDIILYRWTCAVYLTRLNCT</sequence>
<dbReference type="EMBL" id="AGNL01040190">
    <property type="protein sequence ID" value="EJK52246.1"/>
    <property type="molecule type" value="Genomic_DNA"/>
</dbReference>
<dbReference type="Pfam" id="PF24325">
    <property type="entry name" value="DUF7495"/>
    <property type="match status" value="1"/>
</dbReference>
<evidence type="ECO:0000313" key="3">
    <source>
        <dbReference type="Proteomes" id="UP000266841"/>
    </source>
</evidence>
<evidence type="ECO:0000313" key="2">
    <source>
        <dbReference type="EMBL" id="EJK52246.1"/>
    </source>
</evidence>
<feature type="domain" description="DUF7495" evidence="1">
    <location>
        <begin position="99"/>
        <end position="167"/>
    </location>
</feature>
<comment type="caution">
    <text evidence="2">The sequence shown here is derived from an EMBL/GenBank/DDBJ whole genome shotgun (WGS) entry which is preliminary data.</text>
</comment>
<dbReference type="SUPFAM" id="SSF52540">
    <property type="entry name" value="P-loop containing nucleoside triphosphate hydrolases"/>
    <property type="match status" value="1"/>
</dbReference>
<dbReference type="Proteomes" id="UP000266841">
    <property type="component" value="Unassembled WGS sequence"/>
</dbReference>
<dbReference type="InterPro" id="IPR055918">
    <property type="entry name" value="DUF7495"/>
</dbReference>
<name>K0RTP1_THAOC</name>
<gene>
    <name evidence="2" type="ORF">THAOC_28507</name>
</gene>
<dbReference type="Gene3D" id="3.40.50.300">
    <property type="entry name" value="P-loop containing nucleotide triphosphate hydrolases"/>
    <property type="match status" value="1"/>
</dbReference>
<accession>K0RTP1</accession>
<organism evidence="2 3">
    <name type="scientific">Thalassiosira oceanica</name>
    <name type="common">Marine diatom</name>
    <dbReference type="NCBI Taxonomy" id="159749"/>
    <lineage>
        <taxon>Eukaryota</taxon>
        <taxon>Sar</taxon>
        <taxon>Stramenopiles</taxon>
        <taxon>Ochrophyta</taxon>
        <taxon>Bacillariophyta</taxon>
        <taxon>Coscinodiscophyceae</taxon>
        <taxon>Thalassiosirophycidae</taxon>
        <taxon>Thalassiosirales</taxon>
        <taxon>Thalassiosiraceae</taxon>
        <taxon>Thalassiosira</taxon>
    </lineage>
</organism>
<dbReference type="AlphaFoldDB" id="K0RTP1"/>
<dbReference type="InterPro" id="IPR027417">
    <property type="entry name" value="P-loop_NTPase"/>
</dbReference>
<dbReference type="OrthoDB" id="423096at2759"/>
<proteinExistence type="predicted"/>